<accession>A0A914VIS2</accession>
<dbReference type="InterPro" id="IPR002126">
    <property type="entry name" value="Cadherin-like_dom"/>
</dbReference>
<feature type="signal peptide" evidence="8">
    <location>
        <begin position="1"/>
        <end position="21"/>
    </location>
</feature>
<dbReference type="InterPro" id="IPR015919">
    <property type="entry name" value="Cadherin-like_sf"/>
</dbReference>
<keyword evidence="4" id="KW-0325">Glycoprotein</keyword>
<feature type="region of interest" description="Disordered" evidence="6">
    <location>
        <begin position="464"/>
        <end position="483"/>
    </location>
</feature>
<reference evidence="11" key="1">
    <citation type="submission" date="2022-11" db="UniProtKB">
        <authorList>
            <consortium name="WormBaseParasite"/>
        </authorList>
    </citation>
    <scope>IDENTIFICATION</scope>
</reference>
<dbReference type="SUPFAM" id="SSF49313">
    <property type="entry name" value="Cadherin-like"/>
    <property type="match status" value="1"/>
</dbReference>
<sequence>MGNRSQKLISVLLQVIVTAESSIDPNNKVSRPLRIEIADADDNVPDFGQDQGSLPSVFTINAEDTTGWTNESMHVMIVGKVHAEDVDLPPFDVVNYYLLPHCDNEDGIFDINQTSGEIFVSAPLPEEHRATYQLCVLASPLANQTMITDVQFSSKNKSMIHVIVKVMKPMADTERDHRPTIQFMNNSIITMGSGFVDAMIPISAPIMGGKELKYELKDVAFKPAEAETNVTNSMNAFVVDPHTGDVRVAADLDGTSEGIYTLNLVAKEKATDADYAHLVAKVHHIHDSSRLKYVFEAPVDSLGSSLTHFTQAVQQTINQTNDQLHLVFDRPQVYHWKSPQRSSVCFHATNNDDVLLSKESVLTMLAGLAGNDSELTQVYLQYKVINIEMCESPVIAVDKDDQYQTQIFWWIFAVFLSILILSALTCYLCFLGRYKQYMIGMPKAEDQQTIAPKVQRPHMLAITNGPPEPHFLSKNNPLPFAGY</sequence>
<dbReference type="PANTHER" id="PTHR24028:SF146">
    <property type="entry name" value="CADHERIN 96CB, ISOFORM D-RELATED"/>
    <property type="match status" value="1"/>
</dbReference>
<dbReference type="InterPro" id="IPR050174">
    <property type="entry name" value="Protocadherin/Cadherin-CA"/>
</dbReference>
<dbReference type="Proteomes" id="UP000887566">
    <property type="component" value="Unplaced"/>
</dbReference>
<dbReference type="Gene3D" id="2.60.40.60">
    <property type="entry name" value="Cadherins"/>
    <property type="match status" value="1"/>
</dbReference>
<feature type="chain" id="PRO_5037091571" evidence="8">
    <location>
        <begin position="22"/>
        <end position="483"/>
    </location>
</feature>
<dbReference type="PROSITE" id="PS50268">
    <property type="entry name" value="CADHERIN_2"/>
    <property type="match status" value="1"/>
</dbReference>
<protein>
    <submittedName>
        <fullName evidence="11">Cadherin domain-containing protein</fullName>
    </submittedName>
</protein>
<evidence type="ECO:0000256" key="4">
    <source>
        <dbReference type="ARBA" id="ARBA00023180"/>
    </source>
</evidence>
<evidence type="ECO:0000256" key="5">
    <source>
        <dbReference type="PROSITE-ProRule" id="PRU00043"/>
    </source>
</evidence>
<feature type="transmembrane region" description="Helical" evidence="7">
    <location>
        <begin position="407"/>
        <end position="431"/>
    </location>
</feature>
<evidence type="ECO:0000256" key="6">
    <source>
        <dbReference type="SAM" id="MobiDB-lite"/>
    </source>
</evidence>
<dbReference type="CDD" id="cd11304">
    <property type="entry name" value="Cadherin_repeat"/>
    <property type="match status" value="2"/>
</dbReference>
<evidence type="ECO:0000256" key="8">
    <source>
        <dbReference type="SAM" id="SignalP"/>
    </source>
</evidence>
<proteinExistence type="predicted"/>
<evidence type="ECO:0000256" key="3">
    <source>
        <dbReference type="ARBA" id="ARBA00022989"/>
    </source>
</evidence>
<comment type="subcellular location">
    <subcellularLocation>
        <location evidence="1">Membrane</location>
        <topology evidence="1">Single-pass membrane protein</topology>
    </subcellularLocation>
</comment>
<name>A0A914VIS2_9BILA</name>
<feature type="domain" description="Cadherin" evidence="9">
    <location>
        <begin position="78"/>
        <end position="181"/>
    </location>
</feature>
<keyword evidence="8" id="KW-0732">Signal</keyword>
<evidence type="ECO:0000313" key="10">
    <source>
        <dbReference type="Proteomes" id="UP000887566"/>
    </source>
</evidence>
<evidence type="ECO:0000313" key="11">
    <source>
        <dbReference type="WBParaSite" id="PSAMB.scaffold2010size26046.g15902.t1"/>
    </source>
</evidence>
<organism evidence="10 11">
    <name type="scientific">Plectus sambesii</name>
    <dbReference type="NCBI Taxonomy" id="2011161"/>
    <lineage>
        <taxon>Eukaryota</taxon>
        <taxon>Metazoa</taxon>
        <taxon>Ecdysozoa</taxon>
        <taxon>Nematoda</taxon>
        <taxon>Chromadorea</taxon>
        <taxon>Plectida</taxon>
        <taxon>Plectina</taxon>
        <taxon>Plectoidea</taxon>
        <taxon>Plectidae</taxon>
        <taxon>Plectus</taxon>
    </lineage>
</organism>
<dbReference type="PANTHER" id="PTHR24028">
    <property type="entry name" value="CADHERIN-87A"/>
    <property type="match status" value="1"/>
</dbReference>
<dbReference type="WBParaSite" id="PSAMB.scaffold2010size26046.g15902.t1">
    <property type="protein sequence ID" value="PSAMB.scaffold2010size26046.g15902.t1"/>
    <property type="gene ID" value="PSAMB.scaffold2010size26046.g15902"/>
</dbReference>
<evidence type="ECO:0000256" key="7">
    <source>
        <dbReference type="SAM" id="Phobius"/>
    </source>
</evidence>
<keyword evidence="7" id="KW-0472">Membrane</keyword>
<keyword evidence="5" id="KW-0106">Calcium</keyword>
<dbReference type="GO" id="GO:0005886">
    <property type="term" value="C:plasma membrane"/>
    <property type="evidence" value="ECO:0007669"/>
    <property type="project" value="TreeGrafter"/>
</dbReference>
<dbReference type="Pfam" id="PF00028">
    <property type="entry name" value="Cadherin"/>
    <property type="match status" value="1"/>
</dbReference>
<evidence type="ECO:0000259" key="9">
    <source>
        <dbReference type="PROSITE" id="PS50268"/>
    </source>
</evidence>
<dbReference type="GO" id="GO:0005509">
    <property type="term" value="F:calcium ion binding"/>
    <property type="evidence" value="ECO:0007669"/>
    <property type="project" value="UniProtKB-UniRule"/>
</dbReference>
<keyword evidence="2 7" id="KW-0812">Transmembrane</keyword>
<keyword evidence="10" id="KW-1185">Reference proteome</keyword>
<evidence type="ECO:0000256" key="2">
    <source>
        <dbReference type="ARBA" id="ARBA00022692"/>
    </source>
</evidence>
<keyword evidence="3 7" id="KW-1133">Transmembrane helix</keyword>
<evidence type="ECO:0000256" key="1">
    <source>
        <dbReference type="ARBA" id="ARBA00004167"/>
    </source>
</evidence>
<dbReference type="AlphaFoldDB" id="A0A914VIS2"/>
<dbReference type="GO" id="GO:0007156">
    <property type="term" value="P:homophilic cell adhesion via plasma membrane adhesion molecules"/>
    <property type="evidence" value="ECO:0007669"/>
    <property type="project" value="InterPro"/>
</dbReference>